<name>K1LGX5_9LACT</name>
<dbReference type="EMBL" id="AGZD01000011">
    <property type="protein sequence ID" value="EKB53846.1"/>
    <property type="molecule type" value="Genomic_DNA"/>
</dbReference>
<dbReference type="AlphaFoldDB" id="K1LGX5"/>
<comment type="caution">
    <text evidence="3">The sequence shown here is derived from an EMBL/GenBank/DDBJ whole genome shotgun (WGS) entry which is preliminary data.</text>
</comment>
<evidence type="ECO:0000313" key="3">
    <source>
        <dbReference type="EMBL" id="EKB53846.1"/>
    </source>
</evidence>
<reference evidence="3 4" key="1">
    <citation type="submission" date="2012-07" db="EMBL/GenBank/DDBJ databases">
        <title>The Genome Sequence of Facklamia hominis CCUG 36813.</title>
        <authorList>
            <consortium name="The Broad Institute Genome Sequencing Platform"/>
            <person name="Earl A."/>
            <person name="Ward D."/>
            <person name="Feldgarden M."/>
            <person name="Gevers D."/>
            <person name="Huys G."/>
            <person name="Walker B."/>
            <person name="Young S.K."/>
            <person name="Zeng Q."/>
            <person name="Gargeya S."/>
            <person name="Fitzgerald M."/>
            <person name="Haas B."/>
            <person name="Abouelleil A."/>
            <person name="Alvarado L."/>
            <person name="Arachchi H.M."/>
            <person name="Berlin A.M."/>
            <person name="Chapman S.B."/>
            <person name="Goldberg J."/>
            <person name="Griggs A."/>
            <person name="Gujja S."/>
            <person name="Hansen M."/>
            <person name="Howarth C."/>
            <person name="Imamovic A."/>
            <person name="Larimer J."/>
            <person name="McCowen C."/>
            <person name="Montmayeur A."/>
            <person name="Murphy C."/>
            <person name="Neiman D."/>
            <person name="Pearson M."/>
            <person name="Priest M."/>
            <person name="Roberts A."/>
            <person name="Saif S."/>
            <person name="Shea T."/>
            <person name="Sisk P."/>
            <person name="Sykes S."/>
            <person name="Wortman J."/>
            <person name="Nusbaum C."/>
            <person name="Birren B."/>
        </authorList>
    </citation>
    <scope>NUCLEOTIDE SEQUENCE [LARGE SCALE GENOMIC DNA]</scope>
    <source>
        <strain evidence="3 4">CCUG 36813</strain>
    </source>
</reference>
<keyword evidence="2" id="KW-0560">Oxidoreductase</keyword>
<dbReference type="GO" id="GO:0050485">
    <property type="term" value="F:oxidoreductase activity, acting on X-H and Y-H to form an X-Y bond, with a disulfide as acceptor"/>
    <property type="evidence" value="ECO:0007669"/>
    <property type="project" value="InterPro"/>
</dbReference>
<dbReference type="NCBIfam" id="TIGR01918">
    <property type="entry name" value="various_sel_PB"/>
    <property type="match status" value="1"/>
</dbReference>
<proteinExistence type="predicted"/>
<keyword evidence="1" id="KW-0712">Selenocysteine</keyword>
<dbReference type="HOGENOM" id="CLU_053106_0_0_9"/>
<dbReference type="InterPro" id="IPR010187">
    <property type="entry name" value="Various_sel_PB"/>
</dbReference>
<organism evidence="3 4">
    <name type="scientific">Facklamia hominis CCUG 36813</name>
    <dbReference type="NCBI Taxonomy" id="883111"/>
    <lineage>
        <taxon>Bacteria</taxon>
        <taxon>Bacillati</taxon>
        <taxon>Bacillota</taxon>
        <taxon>Bacilli</taxon>
        <taxon>Lactobacillales</taxon>
        <taxon>Aerococcaceae</taxon>
        <taxon>Facklamia</taxon>
    </lineage>
</organism>
<evidence type="ECO:0000256" key="1">
    <source>
        <dbReference type="ARBA" id="ARBA00022933"/>
    </source>
</evidence>
<evidence type="ECO:0000256" key="2">
    <source>
        <dbReference type="ARBA" id="ARBA00023002"/>
    </source>
</evidence>
<dbReference type="STRING" id="883111.HMPREF9706_01470"/>
<gene>
    <name evidence="3" type="ORF">HMPREF9706_01470</name>
</gene>
<keyword evidence="4" id="KW-1185">Reference proteome</keyword>
<evidence type="ECO:0000313" key="4">
    <source>
        <dbReference type="Proteomes" id="UP000004465"/>
    </source>
</evidence>
<dbReference type="Proteomes" id="UP000004465">
    <property type="component" value="Unassembled WGS sequence"/>
</dbReference>
<sequence>MKKILYYVNQFFGQIGGEDKADIEPRLVEGPVGPALAFNNLVQGGEVTYTLICGDNYFNENLELAQQFVMEAYDQIKPDLVVAGPAFNAGRYGMACAGVVNTLKDKTTVLTGMYHENPAVEQCRTHAYIIPTGDSAADMRKAMPKMVELANKLLAGQEVSAEEDGFMVQGRRLTVISDKIGALRATEMLLKRLKGQDFETELPMPEFDYVDAALPISDMANATIALVTTGGIVPEGNPDHLQSASAQKWVKYDISDLKELAGRFVTIHGGFDPVYANEKADRVAPLDELTRLKEKGIIGDIFPYFYSTTGTGTSVGNSETFGREIGQELADAKVDGVILTST</sequence>
<accession>K1LGX5</accession>
<dbReference type="Pfam" id="PF07355">
    <property type="entry name" value="GRDB"/>
    <property type="match status" value="1"/>
</dbReference>
<protein>
    <submittedName>
        <fullName evidence="3">Glycine/betaine/sarcosine/D-proline reductase family selenoprotein B</fullName>
    </submittedName>
</protein>
<dbReference type="PATRIC" id="fig|883111.3.peg.1487"/>